<comment type="similarity">
    <text evidence="1">Belongs to the peptidase A1 family.</text>
</comment>
<evidence type="ECO:0000256" key="2">
    <source>
        <dbReference type="SAM" id="SignalP"/>
    </source>
</evidence>
<dbReference type="SUPFAM" id="SSF50630">
    <property type="entry name" value="Acid proteases"/>
    <property type="match status" value="1"/>
</dbReference>
<dbReference type="CDD" id="cd05471">
    <property type="entry name" value="pepsin_like"/>
    <property type="match status" value="1"/>
</dbReference>
<proteinExistence type="inferred from homology"/>
<feature type="domain" description="Peptidase A1" evidence="3">
    <location>
        <begin position="100"/>
        <end position="383"/>
    </location>
</feature>
<dbReference type="InterPro" id="IPR001461">
    <property type="entry name" value="Aspartic_peptidase_A1"/>
</dbReference>
<evidence type="ECO:0000313" key="5">
    <source>
        <dbReference type="Proteomes" id="UP001176521"/>
    </source>
</evidence>
<keyword evidence="2" id="KW-0732">Signal</keyword>
<evidence type="ECO:0000259" key="3">
    <source>
        <dbReference type="PROSITE" id="PS51767"/>
    </source>
</evidence>
<gene>
    <name evidence="4" type="ORF">OC842_000523</name>
</gene>
<comment type="caution">
    <text evidence="4">The sequence shown here is derived from an EMBL/GenBank/DDBJ whole genome shotgun (WGS) entry which is preliminary data.</text>
</comment>
<dbReference type="AlphaFoldDB" id="A0AAN6GJM7"/>
<dbReference type="EMBL" id="JAPDMQ010000015">
    <property type="protein sequence ID" value="KAK0540335.1"/>
    <property type="molecule type" value="Genomic_DNA"/>
</dbReference>
<feature type="signal peptide" evidence="2">
    <location>
        <begin position="1"/>
        <end position="18"/>
    </location>
</feature>
<dbReference type="Pfam" id="PF00026">
    <property type="entry name" value="Asp"/>
    <property type="match status" value="1"/>
</dbReference>
<dbReference type="PROSITE" id="PS51767">
    <property type="entry name" value="PEPTIDASE_A1"/>
    <property type="match status" value="1"/>
</dbReference>
<protein>
    <recommendedName>
        <fullName evidence="3">Peptidase A1 domain-containing protein</fullName>
    </recommendedName>
</protein>
<dbReference type="InterPro" id="IPR034164">
    <property type="entry name" value="Pepsin-like_dom"/>
</dbReference>
<evidence type="ECO:0000256" key="1">
    <source>
        <dbReference type="ARBA" id="ARBA00007447"/>
    </source>
</evidence>
<accession>A0AAN6GJM7</accession>
<organism evidence="4 5">
    <name type="scientific">Tilletia horrida</name>
    <dbReference type="NCBI Taxonomy" id="155126"/>
    <lineage>
        <taxon>Eukaryota</taxon>
        <taxon>Fungi</taxon>
        <taxon>Dikarya</taxon>
        <taxon>Basidiomycota</taxon>
        <taxon>Ustilaginomycotina</taxon>
        <taxon>Exobasidiomycetes</taxon>
        <taxon>Tilletiales</taxon>
        <taxon>Tilletiaceae</taxon>
        <taxon>Tilletia</taxon>
    </lineage>
</organism>
<sequence>MKSLSNLLSLALATSALALPSTPSTLTAANTHTIPLVRRGAATDNLAAADGMADLDAVLAHLAFLEAKYAGADQAADVVERRAMGAGSAALVPSEGGSSWAVEAGFGSSGTTFPMILDTASSDCRVAQAAYDPTKSSTAVNTSTPFSFTYTNGRPTSGTIWRDTLRLAGLSIPSVAVGVSTQTFLSEAAGVCGLAPDGSSAFNNHFHPFFYQMVSSGAVSQPVFSFALSKNAGTVTFGGTPAGAGAVVSAPAVNPVNGFWKLTGSVAGVDNDFVLDSSSSLMVVPLDDAGTYFANLGATTFKKGGALFGSYACAKPPSIVFKFGAASVPVVSSAMSIGKTAAGECILPIVGKHFGLAIPSVGGPLFESALVVFDVKANTVGFAQREG</sequence>
<dbReference type="Proteomes" id="UP001176521">
    <property type="component" value="Unassembled WGS sequence"/>
</dbReference>
<evidence type="ECO:0000313" key="4">
    <source>
        <dbReference type="EMBL" id="KAK0540335.1"/>
    </source>
</evidence>
<keyword evidence="5" id="KW-1185">Reference proteome</keyword>
<dbReference type="PANTHER" id="PTHR47966">
    <property type="entry name" value="BETA-SITE APP-CLEAVING ENZYME, ISOFORM A-RELATED"/>
    <property type="match status" value="1"/>
</dbReference>
<dbReference type="PANTHER" id="PTHR47966:SF57">
    <property type="entry name" value="PEPTIDASE A1 DOMAIN-CONTAINING PROTEIN"/>
    <property type="match status" value="1"/>
</dbReference>
<dbReference type="GO" id="GO:0006508">
    <property type="term" value="P:proteolysis"/>
    <property type="evidence" value="ECO:0007669"/>
    <property type="project" value="InterPro"/>
</dbReference>
<feature type="chain" id="PRO_5042921741" description="Peptidase A1 domain-containing protein" evidence="2">
    <location>
        <begin position="19"/>
        <end position="387"/>
    </location>
</feature>
<dbReference type="InterPro" id="IPR033121">
    <property type="entry name" value="PEPTIDASE_A1"/>
</dbReference>
<dbReference type="GO" id="GO:0004190">
    <property type="term" value="F:aspartic-type endopeptidase activity"/>
    <property type="evidence" value="ECO:0007669"/>
    <property type="project" value="InterPro"/>
</dbReference>
<reference evidence="4" key="1">
    <citation type="journal article" date="2023" name="PhytoFront">
        <title>Draft Genome Resources of Seven Strains of Tilletia horrida, Causal Agent of Kernel Smut of Rice.</title>
        <authorList>
            <person name="Khanal S."/>
            <person name="Antony Babu S."/>
            <person name="Zhou X.G."/>
        </authorList>
    </citation>
    <scope>NUCLEOTIDE SEQUENCE</scope>
    <source>
        <strain evidence="4">TX3</strain>
    </source>
</reference>
<name>A0AAN6GJM7_9BASI</name>
<dbReference type="InterPro" id="IPR021109">
    <property type="entry name" value="Peptidase_aspartic_dom_sf"/>
</dbReference>
<dbReference type="Gene3D" id="2.40.70.10">
    <property type="entry name" value="Acid Proteases"/>
    <property type="match status" value="2"/>
</dbReference>